<feature type="domain" description="Tyrosine-protein phosphatase" evidence="8">
    <location>
        <begin position="1174"/>
        <end position="1409"/>
    </location>
</feature>
<dbReference type="Gene3D" id="3.90.190.10">
    <property type="entry name" value="Protein tyrosine phosphatase superfamily"/>
    <property type="match status" value="1"/>
</dbReference>
<dbReference type="InterPro" id="IPR000242">
    <property type="entry name" value="PTP_cat"/>
</dbReference>
<dbReference type="PROSITE" id="PS50055">
    <property type="entry name" value="TYR_PHOSPHATASE_PTP"/>
    <property type="match status" value="1"/>
</dbReference>
<dbReference type="GO" id="GO:0008045">
    <property type="term" value="P:motor neuron axon guidance"/>
    <property type="evidence" value="ECO:0007669"/>
    <property type="project" value="TreeGrafter"/>
</dbReference>
<feature type="transmembrane region" description="Helical" evidence="6">
    <location>
        <begin position="995"/>
        <end position="1018"/>
    </location>
</feature>
<dbReference type="PANTHER" id="PTHR19134:SF562">
    <property type="entry name" value="PROTEIN-TYROSINE-PHOSPHATASE"/>
    <property type="match status" value="1"/>
</dbReference>
<feature type="region of interest" description="Disordered" evidence="5">
    <location>
        <begin position="306"/>
        <end position="335"/>
    </location>
</feature>
<feature type="compositionally biased region" description="Basic residues" evidence="5">
    <location>
        <begin position="1134"/>
        <end position="1145"/>
    </location>
</feature>
<dbReference type="PROSITE" id="PS00383">
    <property type="entry name" value="TYR_PHOSPHATASE_1"/>
    <property type="match status" value="1"/>
</dbReference>
<evidence type="ECO:0000256" key="4">
    <source>
        <dbReference type="ARBA" id="ARBA00022912"/>
    </source>
</evidence>
<feature type="compositionally biased region" description="Basic and acidic residues" evidence="5">
    <location>
        <begin position="810"/>
        <end position="828"/>
    </location>
</feature>
<keyword evidence="4" id="KW-0904">Protein phosphatase</keyword>
<feature type="compositionally biased region" description="Acidic residues" evidence="5">
    <location>
        <begin position="316"/>
        <end position="331"/>
    </location>
</feature>
<keyword evidence="6" id="KW-0812">Transmembrane</keyword>
<feature type="compositionally biased region" description="Polar residues" evidence="5">
    <location>
        <begin position="159"/>
        <end position="169"/>
    </location>
</feature>
<dbReference type="InterPro" id="IPR016130">
    <property type="entry name" value="Tyr_Pase_AS"/>
</dbReference>
<sequence>MERRMRANTAILLGLLAALLPWLPSCPARISAADLPPPLPRGANSTEDSPDSAFNNSGGASTNSVQGPSKAESRPVAGSPPLEGNCTTFGSCGNEPRNTSIPEGTVSHPEGTVSHPEGAPQAPLPVNGGSDRRPEEEGNGLEAPGFAGNNAVPKDSDLPETNNTLTSKAVTGPLEVPSSEPPLTSSRGRSIGGNEANHVVFADTEDSLESADARVLAKEEERGKGGVREEHDGGMSVEDEGEEGGTEGNKRTSEDDLSYHFKEFSRVEFAERDESTVAYVTEKATHVHFSSSKVVSEVYDSDDVVLTSPVTAPSGPEDDHEDEEEEMMEGEAGERSDLESMFTVLPTTGRTPTQIPLNQTHESGNDVTIPSESVIMHINDSSLAGSDVSTSENRATNCTSDECRLTNAIPDSISFVTMAPSTTERAGSGFSSTNHEQSTTSNNSYIERSTTRSTPMLITSTTKTLPSSMSSIAKSTRRIPISTTESPIKNEVTYNENITALTYDLKANISLTTPISVKFASSHSSSIQNTLPLTTKTISTPMPTAGNASESSGTTTHSTGFEYPVTESTTEQYTTNRGMINITSTTITSGSTITAANGTTMGNSELEETTLASEGDISENVTSSVTDSELTTFPTTFHQDQETELLIKSMSSTMDSSTESMSFSDNVTVEMTTEMQEEKPKVNDLEKIVSATYASKSSSSDISESISTPEITTVVPDGDTNVSSAGGTLPVEEEETKVPLVTLTESSEVSGTPGGVEKIVNHIVSSQSPEISTVENANVSSETTEFSSSVTPATTVALMLNRTSPLPSAETHKVTDDEESTKAYKPDDKPAVNDTDVLIRAYPAFVRLWMKISWNEICQEQLQTSLKEAVSKLLSKSTHRTIPTSRVVLLNFDENCSSSSVGSTRSLSPVYFCILAMTDGDQMEQKHESSNEEGKLTVHCDSMLTELFSRIWTQTPEPLVEPLKHIKEVDIVQSNWSADDGMEFPPNPSEDNSGIIAAIGISCVAAVCLLLIGALLLIMRKRQTRFNYGQRCTPVSLDAYSLDSVSVREGSRPGRGQVRNGEVSRGTNGLRKGDGANDWRASKRSYGNPAFEDDDGEEVLLSKPLNFAALTNAALNEEGSLTDEFGLIPKKFHKSSMRRKSRRRNREASVAERGESIEVEEDKDEEGLPEGAEEKNRYANVVPTLSTRVKLSAKSSGSLSTYINANYCRGHKNQEKFYIACQAPLSSTIEDFWRMIWEQQSKVILMLTNLVENGVEKCADYLPPSEVLDCHRLFGDYQVTLKKRDVREKYIVSSLQLKDMESNLWREVTHLWFLGWPATGVPEEPNQIIAFLIEARPYIQANTGPTVVHCSPGTGRTGTVIAIDICIRDFEQNRMVDVPKVVQQLRRDREGSVQTQQQYAFIYETLSLYATKLTGGAMDSF</sequence>
<gene>
    <name evidence="10" type="ORF">J437_LFUL013993</name>
</gene>
<feature type="compositionally biased region" description="Polar residues" evidence="5">
    <location>
        <begin position="85"/>
        <end position="102"/>
    </location>
</feature>
<dbReference type="PRINTS" id="PR00700">
    <property type="entry name" value="PRTYPHPHTASE"/>
</dbReference>
<feature type="region of interest" description="Disordered" evidence="5">
    <location>
        <begin position="807"/>
        <end position="828"/>
    </location>
</feature>
<keyword evidence="7" id="KW-0732">Signal</keyword>
<feature type="compositionally biased region" description="Basic and acidic residues" evidence="5">
    <location>
        <begin position="1146"/>
        <end position="1156"/>
    </location>
</feature>
<feature type="region of interest" description="Disordered" evidence="5">
    <location>
        <begin position="1047"/>
        <end position="1095"/>
    </location>
</feature>
<evidence type="ECO:0000313" key="10">
    <source>
        <dbReference type="EMBL" id="KAG8233876.1"/>
    </source>
</evidence>
<feature type="compositionally biased region" description="Basic and acidic residues" evidence="5">
    <location>
        <begin position="211"/>
        <end position="233"/>
    </location>
</feature>
<dbReference type="CDD" id="cd00047">
    <property type="entry name" value="PTPc"/>
    <property type="match status" value="1"/>
</dbReference>
<evidence type="ECO:0000313" key="11">
    <source>
        <dbReference type="Proteomes" id="UP000792457"/>
    </source>
</evidence>
<feature type="region of interest" description="Disordered" evidence="5">
    <location>
        <begin position="34"/>
        <end position="255"/>
    </location>
</feature>
<accession>A0A8K0KH61</accession>
<dbReference type="InterPro" id="IPR029021">
    <property type="entry name" value="Prot-tyrosine_phosphatase-like"/>
</dbReference>
<evidence type="ECO:0000256" key="1">
    <source>
        <dbReference type="ARBA" id="ARBA00009580"/>
    </source>
</evidence>
<dbReference type="SMART" id="SM00404">
    <property type="entry name" value="PTPc_motif"/>
    <property type="match status" value="1"/>
</dbReference>
<feature type="compositionally biased region" description="Polar residues" evidence="5">
    <location>
        <begin position="536"/>
        <end position="548"/>
    </location>
</feature>
<feature type="chain" id="PRO_5035473630" description="protein-tyrosine-phosphatase" evidence="7">
    <location>
        <begin position="33"/>
        <end position="1421"/>
    </location>
</feature>
<reference evidence="10" key="2">
    <citation type="submission" date="2017-10" db="EMBL/GenBank/DDBJ databases">
        <title>Ladona fulva Genome sequencing and assembly.</title>
        <authorList>
            <person name="Murali S."/>
            <person name="Richards S."/>
            <person name="Bandaranaike D."/>
            <person name="Bellair M."/>
            <person name="Blankenburg K."/>
            <person name="Chao H."/>
            <person name="Dinh H."/>
            <person name="Doddapaneni H."/>
            <person name="Dugan-Rocha S."/>
            <person name="Elkadiri S."/>
            <person name="Gnanaolivu R."/>
            <person name="Hernandez B."/>
            <person name="Skinner E."/>
            <person name="Javaid M."/>
            <person name="Lee S."/>
            <person name="Li M."/>
            <person name="Ming W."/>
            <person name="Munidasa M."/>
            <person name="Muniz J."/>
            <person name="Nguyen L."/>
            <person name="Hughes D."/>
            <person name="Osuji N."/>
            <person name="Pu L.-L."/>
            <person name="Puazo M."/>
            <person name="Qu C."/>
            <person name="Quiroz J."/>
            <person name="Raj R."/>
            <person name="Weissenberger G."/>
            <person name="Xin Y."/>
            <person name="Zou X."/>
            <person name="Han Y."/>
            <person name="Worley K."/>
            <person name="Muzny D."/>
            <person name="Gibbs R."/>
        </authorList>
    </citation>
    <scope>NUCLEOTIDE SEQUENCE</scope>
    <source>
        <strain evidence="10">Sampled in the wild</strain>
    </source>
</reference>
<evidence type="ECO:0000256" key="2">
    <source>
        <dbReference type="ARBA" id="ARBA00013064"/>
    </source>
</evidence>
<keyword evidence="6" id="KW-1133">Transmembrane helix</keyword>
<feature type="compositionally biased region" description="Basic and acidic residues" evidence="5">
    <location>
        <begin position="1071"/>
        <end position="1081"/>
    </location>
</feature>
<dbReference type="Pfam" id="PF00102">
    <property type="entry name" value="Y_phosphatase"/>
    <property type="match status" value="1"/>
</dbReference>
<feature type="compositionally biased region" description="Acidic residues" evidence="5">
    <location>
        <begin position="1157"/>
        <end position="1168"/>
    </location>
</feature>
<evidence type="ECO:0000259" key="8">
    <source>
        <dbReference type="PROSITE" id="PS50055"/>
    </source>
</evidence>
<evidence type="ECO:0000259" key="9">
    <source>
        <dbReference type="PROSITE" id="PS50056"/>
    </source>
</evidence>
<keyword evidence="6" id="KW-0472">Membrane</keyword>
<evidence type="ECO:0000256" key="6">
    <source>
        <dbReference type="SAM" id="Phobius"/>
    </source>
</evidence>
<dbReference type="OrthoDB" id="5794147at2759"/>
<protein>
    <recommendedName>
        <fullName evidence="2">protein-tyrosine-phosphatase</fullName>
        <ecNumber evidence="2">3.1.3.48</ecNumber>
    </recommendedName>
</protein>
<evidence type="ECO:0000256" key="3">
    <source>
        <dbReference type="ARBA" id="ARBA00022801"/>
    </source>
</evidence>
<feature type="compositionally biased region" description="Polar residues" evidence="5">
    <location>
        <begin position="43"/>
        <end position="67"/>
    </location>
</feature>
<keyword evidence="11" id="KW-1185">Reference proteome</keyword>
<feature type="region of interest" description="Disordered" evidence="5">
    <location>
        <begin position="424"/>
        <end position="444"/>
    </location>
</feature>
<keyword evidence="3" id="KW-0378">Hydrolase</keyword>
<organism evidence="10 11">
    <name type="scientific">Ladona fulva</name>
    <name type="common">Scarce chaser dragonfly</name>
    <name type="synonym">Libellula fulva</name>
    <dbReference type="NCBI Taxonomy" id="123851"/>
    <lineage>
        <taxon>Eukaryota</taxon>
        <taxon>Metazoa</taxon>
        <taxon>Ecdysozoa</taxon>
        <taxon>Arthropoda</taxon>
        <taxon>Hexapoda</taxon>
        <taxon>Insecta</taxon>
        <taxon>Pterygota</taxon>
        <taxon>Palaeoptera</taxon>
        <taxon>Odonata</taxon>
        <taxon>Epiprocta</taxon>
        <taxon>Anisoptera</taxon>
        <taxon>Libelluloidea</taxon>
        <taxon>Libellulidae</taxon>
        <taxon>Ladona</taxon>
    </lineage>
</organism>
<dbReference type="InterPro" id="IPR000387">
    <property type="entry name" value="Tyr_Pase_dom"/>
</dbReference>
<dbReference type="Proteomes" id="UP000792457">
    <property type="component" value="Unassembled WGS sequence"/>
</dbReference>
<evidence type="ECO:0000256" key="5">
    <source>
        <dbReference type="SAM" id="MobiDB-lite"/>
    </source>
</evidence>
<feature type="region of interest" description="Disordered" evidence="5">
    <location>
        <begin position="536"/>
        <end position="562"/>
    </location>
</feature>
<feature type="compositionally biased region" description="Low complexity" evidence="5">
    <location>
        <begin position="549"/>
        <end position="560"/>
    </location>
</feature>
<dbReference type="InterPro" id="IPR003595">
    <property type="entry name" value="Tyr_Pase_cat"/>
</dbReference>
<name>A0A8K0KH61_LADFU</name>
<proteinExistence type="inferred from homology"/>
<dbReference type="PANTHER" id="PTHR19134">
    <property type="entry name" value="RECEPTOR-TYPE TYROSINE-PROTEIN PHOSPHATASE"/>
    <property type="match status" value="1"/>
</dbReference>
<evidence type="ECO:0000256" key="7">
    <source>
        <dbReference type="SAM" id="SignalP"/>
    </source>
</evidence>
<dbReference type="GO" id="GO:0004725">
    <property type="term" value="F:protein tyrosine phosphatase activity"/>
    <property type="evidence" value="ECO:0007669"/>
    <property type="project" value="UniProtKB-EC"/>
</dbReference>
<comment type="caution">
    <text evidence="10">The sequence shown here is derived from an EMBL/GenBank/DDBJ whole genome shotgun (WGS) entry which is preliminary data.</text>
</comment>
<comment type="similarity">
    <text evidence="1">Belongs to the protein-tyrosine phosphatase family.</text>
</comment>
<dbReference type="SUPFAM" id="SSF52799">
    <property type="entry name" value="(Phosphotyrosine protein) phosphatases II"/>
    <property type="match status" value="1"/>
</dbReference>
<feature type="signal peptide" evidence="7">
    <location>
        <begin position="1"/>
        <end position="32"/>
    </location>
</feature>
<dbReference type="SMART" id="SM00194">
    <property type="entry name" value="PTPc"/>
    <property type="match status" value="1"/>
</dbReference>
<reference evidence="10" key="1">
    <citation type="submission" date="2013-04" db="EMBL/GenBank/DDBJ databases">
        <authorList>
            <person name="Qu J."/>
            <person name="Murali S.C."/>
            <person name="Bandaranaike D."/>
            <person name="Bellair M."/>
            <person name="Blankenburg K."/>
            <person name="Chao H."/>
            <person name="Dinh H."/>
            <person name="Doddapaneni H."/>
            <person name="Downs B."/>
            <person name="Dugan-Rocha S."/>
            <person name="Elkadiri S."/>
            <person name="Gnanaolivu R.D."/>
            <person name="Hernandez B."/>
            <person name="Javaid M."/>
            <person name="Jayaseelan J.C."/>
            <person name="Lee S."/>
            <person name="Li M."/>
            <person name="Ming W."/>
            <person name="Munidasa M."/>
            <person name="Muniz J."/>
            <person name="Nguyen L."/>
            <person name="Ongeri F."/>
            <person name="Osuji N."/>
            <person name="Pu L.-L."/>
            <person name="Puazo M."/>
            <person name="Qu C."/>
            <person name="Quiroz J."/>
            <person name="Raj R."/>
            <person name="Weissenberger G."/>
            <person name="Xin Y."/>
            <person name="Zou X."/>
            <person name="Han Y."/>
            <person name="Richards S."/>
            <person name="Worley K."/>
            <person name="Muzny D."/>
            <person name="Gibbs R."/>
        </authorList>
    </citation>
    <scope>NUCLEOTIDE SEQUENCE</scope>
    <source>
        <strain evidence="10">Sampled in the wild</strain>
    </source>
</reference>
<dbReference type="EMBL" id="KZ308749">
    <property type="protein sequence ID" value="KAG8233876.1"/>
    <property type="molecule type" value="Genomic_DNA"/>
</dbReference>
<feature type="region of interest" description="Disordered" evidence="5">
    <location>
        <begin position="1134"/>
        <end position="1173"/>
    </location>
</feature>
<dbReference type="PROSITE" id="PS50056">
    <property type="entry name" value="TYR_PHOSPHATASE_2"/>
    <property type="match status" value="1"/>
</dbReference>
<dbReference type="InterPro" id="IPR050348">
    <property type="entry name" value="Protein-Tyr_Phosphatase"/>
</dbReference>
<dbReference type="EC" id="3.1.3.48" evidence="2"/>
<feature type="domain" description="Tyrosine specific protein phosphatases" evidence="9">
    <location>
        <begin position="1326"/>
        <end position="1400"/>
    </location>
</feature>